<evidence type="ECO:0000313" key="1">
    <source>
        <dbReference type="EMBL" id="MDS0259746.1"/>
    </source>
</evidence>
<gene>
    <name evidence="1" type="ORF">NDI56_10110</name>
</gene>
<accession>A0ABU2FDE9</accession>
<name>A0ABU2FDE9_9EURY</name>
<sequence length="123" mass="13921">MPHRVWLDEFAETRDVEVPAWLDIEAAPVTEAEEGRTALSKYDWKCLALAEQRSGVLITRDKALKNEAEDAGIETKWTDGFLKTTFESCGITEAAYRSDISEYIEDAYISERVQSALLNAEKM</sequence>
<evidence type="ECO:0000313" key="2">
    <source>
        <dbReference type="Proteomes" id="UP001259659"/>
    </source>
</evidence>
<dbReference type="InterPro" id="IPR029060">
    <property type="entry name" value="PIN-like_dom_sf"/>
</dbReference>
<protein>
    <recommendedName>
        <fullName evidence="3">PIN domain-containing protein</fullName>
    </recommendedName>
</protein>
<proteinExistence type="predicted"/>
<dbReference type="RefSeq" id="WP_310919387.1">
    <property type="nucleotide sequence ID" value="NZ_JAMQON010000002.1"/>
</dbReference>
<dbReference type="EMBL" id="JAMQON010000002">
    <property type="protein sequence ID" value="MDS0259746.1"/>
    <property type="molecule type" value="Genomic_DNA"/>
</dbReference>
<dbReference type="SUPFAM" id="SSF88723">
    <property type="entry name" value="PIN domain-like"/>
    <property type="match status" value="1"/>
</dbReference>
<reference evidence="1 2" key="1">
    <citation type="submission" date="2022-06" db="EMBL/GenBank/DDBJ databases">
        <title>Haloarcula sp. a new haloarchaeum isolate from saline soil.</title>
        <authorList>
            <person name="Strakova D."/>
            <person name="Galisteo C."/>
            <person name="Sanchez-Porro C."/>
            <person name="Ventosa A."/>
        </authorList>
    </citation>
    <scope>NUCLEOTIDE SEQUENCE [LARGE SCALE GENOMIC DNA]</scope>
    <source>
        <strain evidence="1 2">S1CR25-12</strain>
    </source>
</reference>
<dbReference type="Proteomes" id="UP001259659">
    <property type="component" value="Unassembled WGS sequence"/>
</dbReference>
<evidence type="ECO:0008006" key="3">
    <source>
        <dbReference type="Google" id="ProtNLM"/>
    </source>
</evidence>
<organism evidence="1 2">
    <name type="scientific">Haloarcula saliterrae</name>
    <dbReference type="NCBI Taxonomy" id="2950534"/>
    <lineage>
        <taxon>Archaea</taxon>
        <taxon>Methanobacteriati</taxon>
        <taxon>Methanobacteriota</taxon>
        <taxon>Stenosarchaea group</taxon>
        <taxon>Halobacteria</taxon>
        <taxon>Halobacteriales</taxon>
        <taxon>Haloarculaceae</taxon>
        <taxon>Haloarcula</taxon>
    </lineage>
</organism>
<comment type="caution">
    <text evidence="1">The sequence shown here is derived from an EMBL/GenBank/DDBJ whole genome shotgun (WGS) entry which is preliminary data.</text>
</comment>
<keyword evidence="2" id="KW-1185">Reference proteome</keyword>